<proteinExistence type="predicted"/>
<dbReference type="Proteomes" id="UP000296049">
    <property type="component" value="Unassembled WGS sequence"/>
</dbReference>
<feature type="region of interest" description="Disordered" evidence="1">
    <location>
        <begin position="123"/>
        <end position="190"/>
    </location>
</feature>
<dbReference type="EMBL" id="KB742527">
    <property type="protein sequence ID" value="EOB07422.1"/>
    <property type="molecule type" value="Genomic_DNA"/>
</dbReference>
<evidence type="ECO:0000256" key="1">
    <source>
        <dbReference type="SAM" id="MobiDB-lite"/>
    </source>
</evidence>
<reference evidence="3" key="1">
    <citation type="journal article" date="2013" name="Nat. Genet.">
        <title>The duck genome and transcriptome provide insight into an avian influenza virus reservoir species.</title>
        <authorList>
            <person name="Huang Y."/>
            <person name="Li Y."/>
            <person name="Burt D.W."/>
            <person name="Chen H."/>
            <person name="Zhang Y."/>
            <person name="Qian W."/>
            <person name="Kim H."/>
            <person name="Gan S."/>
            <person name="Zhao Y."/>
            <person name="Li J."/>
            <person name="Yi K."/>
            <person name="Feng H."/>
            <person name="Zhu P."/>
            <person name="Li B."/>
            <person name="Liu Q."/>
            <person name="Fairley S."/>
            <person name="Magor K.E."/>
            <person name="Du Z."/>
            <person name="Hu X."/>
            <person name="Goodman L."/>
            <person name="Tafer H."/>
            <person name="Vignal A."/>
            <person name="Lee T."/>
            <person name="Kim K.W."/>
            <person name="Sheng Z."/>
            <person name="An Y."/>
            <person name="Searle S."/>
            <person name="Herrero J."/>
            <person name="Groenen M.A."/>
            <person name="Crooijmans R.P."/>
            <person name="Faraut T."/>
            <person name="Cai Q."/>
            <person name="Webster R.G."/>
            <person name="Aldridge J.R."/>
            <person name="Warren W.C."/>
            <person name="Bartschat S."/>
            <person name="Kehr S."/>
            <person name="Marz M."/>
            <person name="Stadler P.F."/>
            <person name="Smith J."/>
            <person name="Kraus R.H."/>
            <person name="Zhao Y."/>
            <person name="Ren L."/>
            <person name="Fei J."/>
            <person name="Morisson M."/>
            <person name="Kaiser P."/>
            <person name="Griffin D.K."/>
            <person name="Rao M."/>
            <person name="Pitel F."/>
            <person name="Wang J."/>
            <person name="Li N."/>
        </authorList>
    </citation>
    <scope>NUCLEOTIDE SEQUENCE [LARGE SCALE GENOMIC DNA]</scope>
</reference>
<evidence type="ECO:0000313" key="3">
    <source>
        <dbReference type="Proteomes" id="UP000296049"/>
    </source>
</evidence>
<protein>
    <submittedName>
        <fullName evidence="2">Uncharacterized protein</fullName>
    </submittedName>
</protein>
<feature type="region of interest" description="Disordered" evidence="1">
    <location>
        <begin position="91"/>
        <end position="111"/>
    </location>
</feature>
<organism evidence="2 3">
    <name type="scientific">Anas platyrhynchos</name>
    <name type="common">Mallard</name>
    <name type="synonym">Anas boschas</name>
    <dbReference type="NCBI Taxonomy" id="8839"/>
    <lineage>
        <taxon>Eukaryota</taxon>
        <taxon>Metazoa</taxon>
        <taxon>Chordata</taxon>
        <taxon>Craniata</taxon>
        <taxon>Vertebrata</taxon>
        <taxon>Euteleostomi</taxon>
        <taxon>Archelosauria</taxon>
        <taxon>Archosauria</taxon>
        <taxon>Dinosauria</taxon>
        <taxon>Saurischia</taxon>
        <taxon>Theropoda</taxon>
        <taxon>Coelurosauria</taxon>
        <taxon>Aves</taxon>
        <taxon>Neognathae</taxon>
        <taxon>Galloanserae</taxon>
        <taxon>Anseriformes</taxon>
        <taxon>Anatidae</taxon>
        <taxon>Anatinae</taxon>
        <taxon>Anas</taxon>
    </lineage>
</organism>
<gene>
    <name evidence="2" type="ORF">Anapl_03612</name>
</gene>
<keyword evidence="3" id="KW-1185">Reference proteome</keyword>
<dbReference type="AlphaFoldDB" id="R0KC26"/>
<accession>R0KC26</accession>
<evidence type="ECO:0000313" key="2">
    <source>
        <dbReference type="EMBL" id="EOB07422.1"/>
    </source>
</evidence>
<name>R0KC26_ANAPL</name>
<sequence>MLHMDQATRCSLGLILHEKKGFSIEQVSLLRQLQPAPWLCMWYLPKRILLGKRQQRESEQRAAATVVTAVTAFSRPQARCWVTAGVRGHLQQPQNPARAPVIKAGSPTKDSCRRCCQKDARAAPPAAKAPQQLHHWPCTGDAPWGDTNGPKSSGGTGLFPRSLDASSPRPRRATRPQLSSSSSPEQHELF</sequence>